<evidence type="ECO:0000256" key="1">
    <source>
        <dbReference type="SAM" id="Phobius"/>
    </source>
</evidence>
<sequence>MFVTETLLMYKLAIGTIGIILILLALYIAVIVSLILFDSKVDIDSKIDIKRYSDEINPIPFQHVQPPMPFQHNQPPMQFQHNQPPMPFQHNPMPITPKDWKWNEKEKGDRRPSIEMTVEDFDKLISELKLEQKMLTNQLEIEISRFELEIDHFSKQKDKLK</sequence>
<keyword evidence="1" id="KW-0812">Transmembrane</keyword>
<gene>
    <name evidence="2" type="ORF">METZ01_LOCUS252612</name>
</gene>
<proteinExistence type="predicted"/>
<organism evidence="2">
    <name type="scientific">marine metagenome</name>
    <dbReference type="NCBI Taxonomy" id="408172"/>
    <lineage>
        <taxon>unclassified sequences</taxon>
        <taxon>metagenomes</taxon>
        <taxon>ecological metagenomes</taxon>
    </lineage>
</organism>
<keyword evidence="1" id="KW-1133">Transmembrane helix</keyword>
<dbReference type="AlphaFoldDB" id="A0A382IJL4"/>
<reference evidence="2" key="1">
    <citation type="submission" date="2018-05" db="EMBL/GenBank/DDBJ databases">
        <authorList>
            <person name="Lanie J.A."/>
            <person name="Ng W.-L."/>
            <person name="Kazmierczak K.M."/>
            <person name="Andrzejewski T.M."/>
            <person name="Davidsen T.M."/>
            <person name="Wayne K.J."/>
            <person name="Tettelin H."/>
            <person name="Glass J.I."/>
            <person name="Rusch D."/>
            <person name="Podicherti R."/>
            <person name="Tsui H.-C.T."/>
            <person name="Winkler M.E."/>
        </authorList>
    </citation>
    <scope>NUCLEOTIDE SEQUENCE</scope>
</reference>
<evidence type="ECO:0000313" key="2">
    <source>
        <dbReference type="EMBL" id="SVB99758.1"/>
    </source>
</evidence>
<protein>
    <submittedName>
        <fullName evidence="2">Uncharacterized protein</fullName>
    </submittedName>
</protein>
<accession>A0A382IJL4</accession>
<feature type="transmembrane region" description="Helical" evidence="1">
    <location>
        <begin position="12"/>
        <end position="37"/>
    </location>
</feature>
<keyword evidence="1" id="KW-0472">Membrane</keyword>
<name>A0A382IJL4_9ZZZZ</name>
<dbReference type="EMBL" id="UINC01067765">
    <property type="protein sequence ID" value="SVB99758.1"/>
    <property type="molecule type" value="Genomic_DNA"/>
</dbReference>